<dbReference type="AlphaFoldDB" id="A0A9P7ZVB2"/>
<dbReference type="InterPro" id="IPR025255">
    <property type="entry name" value="DUF4202"/>
</dbReference>
<dbReference type="Proteomes" id="UP000887229">
    <property type="component" value="Unassembled WGS sequence"/>
</dbReference>
<dbReference type="PANTHER" id="PTHR41729">
    <property type="entry name" value="GLUTAMYL-TRNA SYNTHETASE"/>
    <property type="match status" value="1"/>
</dbReference>
<keyword evidence="2" id="KW-1185">Reference proteome</keyword>
<dbReference type="Pfam" id="PF13875">
    <property type="entry name" value="DUF4202"/>
    <property type="match status" value="1"/>
</dbReference>
<organism evidence="1 2">
    <name type="scientific">Emericellopsis atlantica</name>
    <dbReference type="NCBI Taxonomy" id="2614577"/>
    <lineage>
        <taxon>Eukaryota</taxon>
        <taxon>Fungi</taxon>
        <taxon>Dikarya</taxon>
        <taxon>Ascomycota</taxon>
        <taxon>Pezizomycotina</taxon>
        <taxon>Sordariomycetes</taxon>
        <taxon>Hypocreomycetidae</taxon>
        <taxon>Hypocreales</taxon>
        <taxon>Bionectriaceae</taxon>
        <taxon>Emericellopsis</taxon>
    </lineage>
</organism>
<gene>
    <name evidence="1" type="ORF">F5Z01DRAFT_191464</name>
</gene>
<reference evidence="1" key="1">
    <citation type="journal article" date="2021" name="IMA Fungus">
        <title>Genomic characterization of three marine fungi, including Emericellopsis atlantica sp. nov. with signatures of a generalist lifestyle and marine biomass degradation.</title>
        <authorList>
            <person name="Hagestad O.C."/>
            <person name="Hou L."/>
            <person name="Andersen J.H."/>
            <person name="Hansen E.H."/>
            <person name="Altermark B."/>
            <person name="Li C."/>
            <person name="Kuhnert E."/>
            <person name="Cox R.J."/>
            <person name="Crous P.W."/>
            <person name="Spatafora J.W."/>
            <person name="Lail K."/>
            <person name="Amirebrahimi M."/>
            <person name="Lipzen A."/>
            <person name="Pangilinan J."/>
            <person name="Andreopoulos W."/>
            <person name="Hayes R.D."/>
            <person name="Ng V."/>
            <person name="Grigoriev I.V."/>
            <person name="Jackson S.A."/>
            <person name="Sutton T.D.S."/>
            <person name="Dobson A.D.W."/>
            <person name="Rama T."/>
        </authorList>
    </citation>
    <scope>NUCLEOTIDE SEQUENCE</scope>
    <source>
        <strain evidence="1">TS7</strain>
    </source>
</reference>
<protein>
    <submittedName>
        <fullName evidence="1">Glutamyl-tRNA synthetase</fullName>
    </submittedName>
</protein>
<evidence type="ECO:0000313" key="1">
    <source>
        <dbReference type="EMBL" id="KAG9258318.1"/>
    </source>
</evidence>
<evidence type="ECO:0000313" key="2">
    <source>
        <dbReference type="Proteomes" id="UP000887229"/>
    </source>
</evidence>
<accession>A0A9P7ZVB2</accession>
<dbReference type="PANTHER" id="PTHR41729:SF1">
    <property type="entry name" value="GLUTAMYL-TRNA SYNTHETASE"/>
    <property type="match status" value="1"/>
</dbReference>
<dbReference type="OrthoDB" id="417697at2759"/>
<dbReference type="RefSeq" id="XP_046122242.1">
    <property type="nucleotide sequence ID" value="XM_046258015.1"/>
</dbReference>
<sequence>MAMNTLPPLESQWTQAFELIDAVHAQDPNLTVATGTAKTLPYELHYAMKMTSWLAKRAPQASPTLQVACRAQHFRRWELPRSSFPMGRSGYLTWRSKQKSQASTQVFDLLGTPSITPAISEADKERVALLIRKGNLTTDEETQILEDVACLVFLDDQFDDFERKADMEEEKMINILRKTWAKMSESGRQLALGMDLSEKAKTLIGKALQS</sequence>
<name>A0A9P7ZVB2_9HYPO</name>
<dbReference type="EMBL" id="MU251243">
    <property type="protein sequence ID" value="KAG9258318.1"/>
    <property type="molecule type" value="Genomic_DNA"/>
</dbReference>
<dbReference type="GeneID" id="70288918"/>
<proteinExistence type="predicted"/>
<comment type="caution">
    <text evidence="1">The sequence shown here is derived from an EMBL/GenBank/DDBJ whole genome shotgun (WGS) entry which is preliminary data.</text>
</comment>